<evidence type="ECO:0000256" key="2">
    <source>
        <dbReference type="ARBA" id="ARBA00004236"/>
    </source>
</evidence>
<name>A0A443IJ12_9BACI</name>
<dbReference type="AlphaFoldDB" id="A0A443IJ12"/>
<organism evidence="11 12">
    <name type="scientific">Siminovitchia fortis</name>
    <dbReference type="NCBI Taxonomy" id="254758"/>
    <lineage>
        <taxon>Bacteria</taxon>
        <taxon>Bacillati</taxon>
        <taxon>Bacillota</taxon>
        <taxon>Bacilli</taxon>
        <taxon>Bacillales</taxon>
        <taxon>Bacillaceae</taxon>
        <taxon>Siminovitchia</taxon>
    </lineage>
</organism>
<evidence type="ECO:0000313" key="11">
    <source>
        <dbReference type="EMBL" id="RWR04090.1"/>
    </source>
</evidence>
<dbReference type="Pfam" id="PF10099">
    <property type="entry name" value="RskA_C"/>
    <property type="match status" value="1"/>
</dbReference>
<dbReference type="GO" id="GO:0005886">
    <property type="term" value="C:plasma membrane"/>
    <property type="evidence" value="ECO:0007669"/>
    <property type="project" value="UniProtKB-SubCell"/>
</dbReference>
<reference evidence="11" key="1">
    <citation type="submission" date="2018-12" db="EMBL/GenBank/DDBJ databases">
        <authorList>
            <person name="Sun L."/>
            <person name="Chen Z."/>
        </authorList>
    </citation>
    <scope>NUCLEOTIDE SEQUENCE [LARGE SCALE GENOMIC DNA]</scope>
    <source>
        <strain evidence="11">DSM 16012</strain>
    </source>
</reference>
<comment type="caution">
    <text evidence="11">The sequence shown here is derived from an EMBL/GenBank/DDBJ whole genome shotgun (WGS) entry which is preliminary data.</text>
</comment>
<keyword evidence="12" id="KW-1185">Reference proteome</keyword>
<evidence type="ECO:0000256" key="7">
    <source>
        <dbReference type="ARBA" id="ARBA00029829"/>
    </source>
</evidence>
<evidence type="ECO:0000259" key="10">
    <source>
        <dbReference type="Pfam" id="PF10099"/>
    </source>
</evidence>
<evidence type="ECO:0000256" key="5">
    <source>
        <dbReference type="ARBA" id="ARBA00022989"/>
    </source>
</evidence>
<dbReference type="InterPro" id="IPR051474">
    <property type="entry name" value="Anti-sigma-K/W_factor"/>
</dbReference>
<dbReference type="Gene3D" id="1.10.10.1320">
    <property type="entry name" value="Anti-sigma factor, zinc-finger domain"/>
    <property type="match status" value="1"/>
</dbReference>
<dbReference type="InterPro" id="IPR018764">
    <property type="entry name" value="RskA_C"/>
</dbReference>
<evidence type="ECO:0000256" key="1">
    <source>
        <dbReference type="ARBA" id="ARBA00004167"/>
    </source>
</evidence>
<evidence type="ECO:0000256" key="3">
    <source>
        <dbReference type="ARBA" id="ARBA00022475"/>
    </source>
</evidence>
<dbReference type="PANTHER" id="PTHR37461">
    <property type="entry name" value="ANTI-SIGMA-K FACTOR RSKA"/>
    <property type="match status" value="1"/>
</dbReference>
<keyword evidence="4" id="KW-0812">Transmembrane</keyword>
<comment type="subcellular location">
    <subcellularLocation>
        <location evidence="2">Cell membrane</location>
    </subcellularLocation>
    <subcellularLocation>
        <location evidence="1">Membrane</location>
        <topology evidence="1">Single-pass membrane protein</topology>
    </subcellularLocation>
</comment>
<keyword evidence="3" id="KW-1003">Cell membrane</keyword>
<sequence>MEGNCRNLLLFMTGELNEKENQKFIKHLKKCKLCSEELEEMNDAWNALQWDFEEKKVPHSLKKGVMDYVFKRNRNAIRKPKHSYTLKNQFSLLARGLLIFLTATSLLFALDNHFPQSFLTGIQPYNTVPSQVLNTMMIQASDVTNNQLTGYAAVIQEGQSKKLIVQVENMPKLKGSEVYQVWLLKDGERENAGIFKPNENGTGILSFPLKKEGQFDQIGITTEPDETSLQPRGKKIAGTG</sequence>
<feature type="region of interest" description="Disordered" evidence="9">
    <location>
        <begin position="221"/>
        <end position="240"/>
    </location>
</feature>
<evidence type="ECO:0000256" key="4">
    <source>
        <dbReference type="ARBA" id="ARBA00022692"/>
    </source>
</evidence>
<feature type="domain" description="Anti-sigma K factor RskA C-terminal" evidence="10">
    <location>
        <begin position="139"/>
        <end position="232"/>
    </location>
</feature>
<dbReference type="PANTHER" id="PTHR37461:SF1">
    <property type="entry name" value="ANTI-SIGMA-K FACTOR RSKA"/>
    <property type="match status" value="1"/>
</dbReference>
<accession>A0A443IJ12</accession>
<evidence type="ECO:0000256" key="6">
    <source>
        <dbReference type="ARBA" id="ARBA00023136"/>
    </source>
</evidence>
<evidence type="ECO:0000313" key="12">
    <source>
        <dbReference type="Proteomes" id="UP000273811"/>
    </source>
</evidence>
<keyword evidence="5" id="KW-1133">Transmembrane helix</keyword>
<dbReference type="EMBL" id="QYTU02000075">
    <property type="protein sequence ID" value="RWR04090.1"/>
    <property type="molecule type" value="Genomic_DNA"/>
</dbReference>
<proteinExistence type="predicted"/>
<keyword evidence="6" id="KW-0472">Membrane</keyword>
<dbReference type="Proteomes" id="UP000273811">
    <property type="component" value="Unassembled WGS sequence"/>
</dbReference>
<dbReference type="GO" id="GO:0016989">
    <property type="term" value="F:sigma factor antagonist activity"/>
    <property type="evidence" value="ECO:0007669"/>
    <property type="project" value="TreeGrafter"/>
</dbReference>
<dbReference type="GO" id="GO:0006417">
    <property type="term" value="P:regulation of translation"/>
    <property type="evidence" value="ECO:0007669"/>
    <property type="project" value="TreeGrafter"/>
</dbReference>
<dbReference type="OrthoDB" id="150725at2"/>
<protein>
    <recommendedName>
        <fullName evidence="8">Regulator of SigK</fullName>
    </recommendedName>
    <alternativeName>
        <fullName evidence="7">Sigma-K anti-sigma factor RskA</fullName>
    </alternativeName>
</protein>
<evidence type="ECO:0000256" key="9">
    <source>
        <dbReference type="SAM" id="MobiDB-lite"/>
    </source>
</evidence>
<dbReference type="InterPro" id="IPR041916">
    <property type="entry name" value="Anti_sigma_zinc_sf"/>
</dbReference>
<evidence type="ECO:0000256" key="8">
    <source>
        <dbReference type="ARBA" id="ARBA00030803"/>
    </source>
</evidence>
<gene>
    <name evidence="11" type="ORF">D4N35_017550</name>
</gene>